<feature type="transmembrane region" description="Helical" evidence="1">
    <location>
        <begin position="6"/>
        <end position="29"/>
    </location>
</feature>
<comment type="caution">
    <text evidence="2">The sequence shown here is derived from an EMBL/GenBank/DDBJ whole genome shotgun (WGS) entry which is preliminary data.</text>
</comment>
<feature type="transmembrane region" description="Helical" evidence="1">
    <location>
        <begin position="82"/>
        <end position="102"/>
    </location>
</feature>
<dbReference type="EMBL" id="QKNX01000003">
    <property type="protein sequence ID" value="TKR25517.1"/>
    <property type="molecule type" value="Genomic_DNA"/>
</dbReference>
<evidence type="ECO:0000313" key="2">
    <source>
        <dbReference type="EMBL" id="TKR25517.1"/>
    </source>
</evidence>
<feature type="transmembrane region" description="Helical" evidence="1">
    <location>
        <begin position="41"/>
        <end position="62"/>
    </location>
</feature>
<reference evidence="2 3" key="1">
    <citation type="submission" date="2019-04" db="EMBL/GenBank/DDBJ databases">
        <title>Natronomonas sp. F20-122 a newhaloarchaeon isolated from a saline saltern of Isla Bacuta, Huelva, Spain.</title>
        <authorList>
            <person name="Duran-Viseras A."/>
            <person name="Sanchez-Porro C."/>
            <person name="Ventosa A."/>
        </authorList>
    </citation>
    <scope>NUCLEOTIDE SEQUENCE [LARGE SCALE GENOMIC DNA]</scope>
    <source>
        <strain evidence="2 3">F20-122</strain>
    </source>
</reference>
<evidence type="ECO:0000313" key="3">
    <source>
        <dbReference type="Proteomes" id="UP000308037"/>
    </source>
</evidence>
<organism evidence="2 3">
    <name type="scientific">Natronomonas salsuginis</name>
    <dbReference type="NCBI Taxonomy" id="2217661"/>
    <lineage>
        <taxon>Archaea</taxon>
        <taxon>Methanobacteriati</taxon>
        <taxon>Methanobacteriota</taxon>
        <taxon>Stenosarchaea group</taxon>
        <taxon>Halobacteria</taxon>
        <taxon>Halobacteriales</taxon>
        <taxon>Natronomonadaceae</taxon>
        <taxon>Natronomonas</taxon>
    </lineage>
</organism>
<dbReference type="InterPro" id="IPR058349">
    <property type="entry name" value="DUF8036"/>
</dbReference>
<evidence type="ECO:0000256" key="1">
    <source>
        <dbReference type="SAM" id="Phobius"/>
    </source>
</evidence>
<gene>
    <name evidence="2" type="ORF">DM868_08825</name>
</gene>
<keyword evidence="1" id="KW-0812">Transmembrane</keyword>
<dbReference type="Pfam" id="PF26119">
    <property type="entry name" value="DUF8036"/>
    <property type="match status" value="1"/>
</dbReference>
<dbReference type="Proteomes" id="UP000308037">
    <property type="component" value="Unassembled WGS sequence"/>
</dbReference>
<dbReference type="OrthoDB" id="196860at2157"/>
<protein>
    <submittedName>
        <fullName evidence="2">Uncharacterized protein</fullName>
    </submittedName>
</protein>
<dbReference type="AlphaFoldDB" id="A0A4U5JD37"/>
<dbReference type="RefSeq" id="WP_137276517.1">
    <property type="nucleotide sequence ID" value="NZ_QKNX01000003.1"/>
</dbReference>
<keyword evidence="1" id="KW-1133">Transmembrane helix</keyword>
<accession>A0A4U5JD37</accession>
<keyword evidence="3" id="KW-1185">Reference proteome</keyword>
<keyword evidence="1" id="KW-0472">Membrane</keyword>
<proteinExistence type="predicted"/>
<name>A0A4U5JD37_9EURY</name>
<sequence>MTTIDWIDIARVSVAANTGMLLALVWIWGRNYATFRSKHSLGLAAFGSLLLAQNALSLYFYLFHPVLAGWFATDMPPLAWQANIVIHVFQTVALVFLLWVTWD</sequence>